<dbReference type="Gene3D" id="1.10.10.10">
    <property type="entry name" value="Winged helix-like DNA-binding domain superfamily/Winged helix DNA-binding domain"/>
    <property type="match status" value="1"/>
</dbReference>
<dbReference type="InterPro" id="IPR050950">
    <property type="entry name" value="HTH-type_LysR_regulators"/>
</dbReference>
<dbReference type="Pfam" id="PF00126">
    <property type="entry name" value="HTH_1"/>
    <property type="match status" value="1"/>
</dbReference>
<dbReference type="Gene3D" id="3.40.190.290">
    <property type="match status" value="1"/>
</dbReference>
<protein>
    <submittedName>
        <fullName evidence="6">LysR substrate-binding domain-containing protein</fullName>
    </submittedName>
</protein>
<dbReference type="InterPro" id="IPR000847">
    <property type="entry name" value="LysR_HTH_N"/>
</dbReference>
<evidence type="ECO:0000313" key="7">
    <source>
        <dbReference type="Proteomes" id="UP001365846"/>
    </source>
</evidence>
<evidence type="ECO:0000259" key="5">
    <source>
        <dbReference type="PROSITE" id="PS50931"/>
    </source>
</evidence>
<feature type="domain" description="HTH lysR-type" evidence="5">
    <location>
        <begin position="1"/>
        <end position="58"/>
    </location>
</feature>
<dbReference type="PRINTS" id="PR00039">
    <property type="entry name" value="HTHLYSR"/>
</dbReference>
<reference evidence="6 7" key="1">
    <citation type="submission" date="2024-03" db="EMBL/GenBank/DDBJ databases">
        <title>Novel species of the genus Variovorax.</title>
        <authorList>
            <person name="Liu Q."/>
            <person name="Xin Y.-H."/>
        </authorList>
    </citation>
    <scope>NUCLEOTIDE SEQUENCE [LARGE SCALE GENOMIC DNA]</scope>
    <source>
        <strain evidence="6 7">KACC 18899</strain>
    </source>
</reference>
<dbReference type="PANTHER" id="PTHR30419:SF8">
    <property type="entry name" value="NITROGEN ASSIMILATION TRANSCRIPTIONAL ACTIVATOR-RELATED"/>
    <property type="match status" value="1"/>
</dbReference>
<evidence type="ECO:0000256" key="2">
    <source>
        <dbReference type="ARBA" id="ARBA00023015"/>
    </source>
</evidence>
<gene>
    <name evidence="6" type="ORF">WKW77_24735</name>
</gene>
<dbReference type="RefSeq" id="WP_340359545.1">
    <property type="nucleotide sequence ID" value="NZ_JBBKZU010000012.1"/>
</dbReference>
<dbReference type="InterPro" id="IPR005119">
    <property type="entry name" value="LysR_subst-bd"/>
</dbReference>
<dbReference type="Pfam" id="PF03466">
    <property type="entry name" value="LysR_substrate"/>
    <property type="match status" value="1"/>
</dbReference>
<dbReference type="InterPro" id="IPR036388">
    <property type="entry name" value="WH-like_DNA-bd_sf"/>
</dbReference>
<accession>A0ABU8VKW4</accession>
<keyword evidence="4" id="KW-0804">Transcription</keyword>
<organism evidence="6 7">
    <name type="scientific">Variovorax ureilyticus</name>
    <dbReference type="NCBI Taxonomy" id="1836198"/>
    <lineage>
        <taxon>Bacteria</taxon>
        <taxon>Pseudomonadati</taxon>
        <taxon>Pseudomonadota</taxon>
        <taxon>Betaproteobacteria</taxon>
        <taxon>Burkholderiales</taxon>
        <taxon>Comamonadaceae</taxon>
        <taxon>Variovorax</taxon>
    </lineage>
</organism>
<name>A0ABU8VKW4_9BURK</name>
<dbReference type="SUPFAM" id="SSF53850">
    <property type="entry name" value="Periplasmic binding protein-like II"/>
    <property type="match status" value="1"/>
</dbReference>
<dbReference type="EMBL" id="JBBKZU010000012">
    <property type="protein sequence ID" value="MEJ8814314.1"/>
    <property type="molecule type" value="Genomic_DNA"/>
</dbReference>
<proteinExistence type="inferred from homology"/>
<dbReference type="InterPro" id="IPR036390">
    <property type="entry name" value="WH_DNA-bd_sf"/>
</dbReference>
<dbReference type="Proteomes" id="UP001365846">
    <property type="component" value="Unassembled WGS sequence"/>
</dbReference>
<keyword evidence="3" id="KW-0238">DNA-binding</keyword>
<comment type="similarity">
    <text evidence="1">Belongs to the LysR transcriptional regulatory family.</text>
</comment>
<evidence type="ECO:0000256" key="1">
    <source>
        <dbReference type="ARBA" id="ARBA00009437"/>
    </source>
</evidence>
<comment type="caution">
    <text evidence="6">The sequence shown here is derived from an EMBL/GenBank/DDBJ whole genome shotgun (WGS) entry which is preliminary data.</text>
</comment>
<dbReference type="PROSITE" id="PS50931">
    <property type="entry name" value="HTH_LYSR"/>
    <property type="match status" value="1"/>
</dbReference>
<evidence type="ECO:0000256" key="3">
    <source>
        <dbReference type="ARBA" id="ARBA00023125"/>
    </source>
</evidence>
<dbReference type="SUPFAM" id="SSF46785">
    <property type="entry name" value="Winged helix' DNA-binding domain"/>
    <property type="match status" value="1"/>
</dbReference>
<sequence>MEIKQLRYFVKIADLRSISKASKALYIAQPSLSQQVANLEYELGHPLLTRLPTGVLLTEHGRILYEHAQRVLRQVEDIPTALRTCSGGLVGTVVLGLPQSSAAGYALPLIEEAQRRFPEVTLEIFDEVAGYIPGEIDCGRFDFGIVTNDEDAGMLESAPLVDEELFLVSRPDMAPLTPTITATQLSKLRLFLPSVGQGSRALVDAFLKQQDTELPRLPVLVNSVNTMRRAMLAGIAHSIMPWSALSEEARSNVFTLTPMEPSLVRRIYISRPRNSALSKAAQAIYQLLIETARGEVTSGRWRGVELV</sequence>
<dbReference type="PANTHER" id="PTHR30419">
    <property type="entry name" value="HTH-TYPE TRANSCRIPTIONAL REGULATOR YBHD"/>
    <property type="match status" value="1"/>
</dbReference>
<keyword evidence="2" id="KW-0805">Transcription regulation</keyword>
<keyword evidence="7" id="KW-1185">Reference proteome</keyword>
<evidence type="ECO:0000313" key="6">
    <source>
        <dbReference type="EMBL" id="MEJ8814314.1"/>
    </source>
</evidence>
<evidence type="ECO:0000256" key="4">
    <source>
        <dbReference type="ARBA" id="ARBA00023163"/>
    </source>
</evidence>